<keyword evidence="10 13" id="KW-0472">Membrane</keyword>
<feature type="compositionally biased region" description="Polar residues" evidence="12">
    <location>
        <begin position="86"/>
        <end position="99"/>
    </location>
</feature>
<evidence type="ECO:0000256" key="5">
    <source>
        <dbReference type="ARBA" id="ARBA00022692"/>
    </source>
</evidence>
<evidence type="ECO:0000256" key="2">
    <source>
        <dbReference type="ARBA" id="ARBA00022448"/>
    </source>
</evidence>
<dbReference type="CTD" id="20316007"/>
<dbReference type="AlphaFoldDB" id="A0A075A8I6"/>
<dbReference type="GO" id="GO:0008331">
    <property type="term" value="F:high voltage-gated calcium channel activity"/>
    <property type="evidence" value="ECO:0007669"/>
    <property type="project" value="TreeGrafter"/>
</dbReference>
<reference evidence="15 16" key="1">
    <citation type="submission" date="2013-11" db="EMBL/GenBank/DDBJ databases">
        <title>Opisthorchis viverrini - life in the bile duct.</title>
        <authorList>
            <person name="Young N.D."/>
            <person name="Nagarajan N."/>
            <person name="Lin S.J."/>
            <person name="Korhonen P.K."/>
            <person name="Jex A.R."/>
            <person name="Hall R.S."/>
            <person name="Safavi-Hemami H."/>
            <person name="Kaewkong W."/>
            <person name="Bertrand D."/>
            <person name="Gao S."/>
            <person name="Seet Q."/>
            <person name="Wongkham S."/>
            <person name="Teh B.T."/>
            <person name="Wongkham C."/>
            <person name="Intapan P.M."/>
            <person name="Maleewong W."/>
            <person name="Yang X."/>
            <person name="Hu M."/>
            <person name="Wang Z."/>
            <person name="Hofmann A."/>
            <person name="Sternberg P.W."/>
            <person name="Tan P."/>
            <person name="Wang J."/>
            <person name="Gasser R.B."/>
        </authorList>
    </citation>
    <scope>NUCLEOTIDE SEQUENCE [LARGE SCALE GENOMIC DNA]</scope>
</reference>
<evidence type="ECO:0000256" key="7">
    <source>
        <dbReference type="ARBA" id="ARBA00022882"/>
    </source>
</evidence>
<dbReference type="SUPFAM" id="SSF81324">
    <property type="entry name" value="Voltage-gated potassium channels"/>
    <property type="match status" value="1"/>
</dbReference>
<dbReference type="InterPro" id="IPR027359">
    <property type="entry name" value="Volt_channel_dom_sf"/>
</dbReference>
<dbReference type="GeneID" id="20316007"/>
<dbReference type="EMBL" id="KL596638">
    <property type="protein sequence ID" value="KER32040.1"/>
    <property type="molecule type" value="Genomic_DNA"/>
</dbReference>
<protein>
    <recommendedName>
        <fullName evidence="14">Ion transport domain-containing protein</fullName>
    </recommendedName>
</protein>
<keyword evidence="11" id="KW-0407">Ion channel</keyword>
<dbReference type="Proteomes" id="UP000054324">
    <property type="component" value="Unassembled WGS sequence"/>
</dbReference>
<feature type="compositionally biased region" description="Polar residues" evidence="12">
    <location>
        <begin position="181"/>
        <end position="191"/>
    </location>
</feature>
<sequence length="301" mass="33964">MRKSNRRIWEKREKRLIRNHAKDRQSGEMNPKILVWEHASKDQQPKKGQTMVNALQGAVCASTVKTRTSGKTCPSYWVWCETSKNPQPVESEEGVNQSGDESETQAKDSVGSRRASEPSTTGKVKPIPDASSFFIFSPTNPFRVACFEICNHNYFNNMVLVCILVSSAMLAAEDPLDSASARNQVTENSSTAHDRFRPSWGSSGRRSLRVSVKLMIYLNPNCTVFEKYTHLQINLVFTGDSIESLILNYFDYFFTSVFTVEITLKIITYGLVLHKGAFCRSANNMLDFMVVLTSIISYPIE</sequence>
<comment type="subcellular location">
    <subcellularLocation>
        <location evidence="1">Membrane</location>
        <topology evidence="1">Multi-pass membrane protein</topology>
    </subcellularLocation>
</comment>
<evidence type="ECO:0000259" key="14">
    <source>
        <dbReference type="Pfam" id="PF00520"/>
    </source>
</evidence>
<proteinExistence type="predicted"/>
<evidence type="ECO:0000313" key="15">
    <source>
        <dbReference type="EMBL" id="KER32040.1"/>
    </source>
</evidence>
<evidence type="ECO:0000256" key="11">
    <source>
        <dbReference type="ARBA" id="ARBA00023303"/>
    </source>
</evidence>
<keyword evidence="7" id="KW-0851">Voltage-gated channel</keyword>
<evidence type="ECO:0000256" key="6">
    <source>
        <dbReference type="ARBA" id="ARBA00022837"/>
    </source>
</evidence>
<dbReference type="Gene3D" id="1.20.120.350">
    <property type="entry name" value="Voltage-gated potassium channels. Chain C"/>
    <property type="match status" value="1"/>
</dbReference>
<evidence type="ECO:0000256" key="4">
    <source>
        <dbReference type="ARBA" id="ARBA00022673"/>
    </source>
</evidence>
<dbReference type="KEGG" id="ovi:T265_01819"/>
<evidence type="ECO:0000256" key="9">
    <source>
        <dbReference type="ARBA" id="ARBA00023065"/>
    </source>
</evidence>
<feature type="transmembrane region" description="Helical" evidence="13">
    <location>
        <begin position="252"/>
        <end position="272"/>
    </location>
</feature>
<accession>A0A075A8I6</accession>
<evidence type="ECO:0000256" key="10">
    <source>
        <dbReference type="ARBA" id="ARBA00023136"/>
    </source>
</evidence>
<evidence type="ECO:0000256" key="13">
    <source>
        <dbReference type="SAM" id="Phobius"/>
    </source>
</evidence>
<name>A0A075A8I6_OPIVI</name>
<dbReference type="GO" id="GO:0098703">
    <property type="term" value="P:calcium ion import across plasma membrane"/>
    <property type="evidence" value="ECO:0007669"/>
    <property type="project" value="TreeGrafter"/>
</dbReference>
<keyword evidence="6" id="KW-0106">Calcium</keyword>
<dbReference type="STRING" id="6198.A0A075A8I6"/>
<keyword evidence="8 13" id="KW-1133">Transmembrane helix</keyword>
<keyword evidence="9" id="KW-0406">Ion transport</keyword>
<evidence type="ECO:0000313" key="16">
    <source>
        <dbReference type="Proteomes" id="UP000054324"/>
    </source>
</evidence>
<feature type="domain" description="Ion transport" evidence="14">
    <location>
        <begin position="221"/>
        <end position="298"/>
    </location>
</feature>
<dbReference type="PANTHER" id="PTHR45628:SF1">
    <property type="entry name" value="VOLTAGE-DEPENDENT CALCIUM CHANNEL TYPE D SUBUNIT ALPHA-1"/>
    <property type="match status" value="1"/>
</dbReference>
<dbReference type="InterPro" id="IPR005821">
    <property type="entry name" value="Ion_trans_dom"/>
</dbReference>
<dbReference type="Pfam" id="PF00520">
    <property type="entry name" value="Ion_trans"/>
    <property type="match status" value="1"/>
</dbReference>
<dbReference type="GO" id="GO:0005891">
    <property type="term" value="C:voltage-gated calcium channel complex"/>
    <property type="evidence" value="ECO:0007669"/>
    <property type="project" value="TreeGrafter"/>
</dbReference>
<keyword evidence="4" id="KW-0107">Calcium channel</keyword>
<dbReference type="PANTHER" id="PTHR45628">
    <property type="entry name" value="VOLTAGE-DEPENDENT CALCIUM CHANNEL TYPE A SUBUNIT ALPHA-1"/>
    <property type="match status" value="1"/>
</dbReference>
<dbReference type="RefSeq" id="XP_009164193.1">
    <property type="nucleotide sequence ID" value="XM_009165929.1"/>
</dbReference>
<keyword evidence="16" id="KW-1185">Reference proteome</keyword>
<keyword evidence="2" id="KW-0813">Transport</keyword>
<evidence type="ECO:0000256" key="3">
    <source>
        <dbReference type="ARBA" id="ARBA00022568"/>
    </source>
</evidence>
<feature type="region of interest" description="Disordered" evidence="12">
    <location>
        <begin position="181"/>
        <end position="204"/>
    </location>
</feature>
<feature type="region of interest" description="Disordered" evidence="12">
    <location>
        <begin position="86"/>
        <end position="124"/>
    </location>
</feature>
<organism evidence="15 16">
    <name type="scientific">Opisthorchis viverrini</name>
    <name type="common">Southeast Asian liver fluke</name>
    <dbReference type="NCBI Taxonomy" id="6198"/>
    <lineage>
        <taxon>Eukaryota</taxon>
        <taxon>Metazoa</taxon>
        <taxon>Spiralia</taxon>
        <taxon>Lophotrochozoa</taxon>
        <taxon>Platyhelminthes</taxon>
        <taxon>Trematoda</taxon>
        <taxon>Digenea</taxon>
        <taxon>Opisthorchiida</taxon>
        <taxon>Opisthorchiata</taxon>
        <taxon>Opisthorchiidae</taxon>
        <taxon>Opisthorchis</taxon>
    </lineage>
</organism>
<feature type="transmembrane region" description="Helical" evidence="13">
    <location>
        <begin position="154"/>
        <end position="172"/>
    </location>
</feature>
<feature type="compositionally biased region" description="Basic and acidic residues" evidence="12">
    <location>
        <begin position="104"/>
        <end position="116"/>
    </location>
</feature>
<evidence type="ECO:0000256" key="8">
    <source>
        <dbReference type="ARBA" id="ARBA00022989"/>
    </source>
</evidence>
<dbReference type="OrthoDB" id="431720at2759"/>
<evidence type="ECO:0000256" key="12">
    <source>
        <dbReference type="SAM" id="MobiDB-lite"/>
    </source>
</evidence>
<dbReference type="InterPro" id="IPR050599">
    <property type="entry name" value="VDCC_alpha-1_subunit"/>
</dbReference>
<keyword evidence="3" id="KW-0109">Calcium transport</keyword>
<gene>
    <name evidence="15" type="ORF">T265_01819</name>
</gene>
<evidence type="ECO:0000256" key="1">
    <source>
        <dbReference type="ARBA" id="ARBA00004141"/>
    </source>
</evidence>
<keyword evidence="5 13" id="KW-0812">Transmembrane</keyword>